<feature type="non-terminal residue" evidence="2">
    <location>
        <position position="391"/>
    </location>
</feature>
<evidence type="ECO:0000313" key="3">
    <source>
        <dbReference type="Proteomes" id="UP001177023"/>
    </source>
</evidence>
<name>A0AA36D426_9BILA</name>
<dbReference type="InterPro" id="IPR052961">
    <property type="entry name" value="Oxido-Kinase-like_Enzymes"/>
</dbReference>
<dbReference type="EMBL" id="CATQJA010002659">
    <property type="protein sequence ID" value="CAJ0580515.1"/>
    <property type="molecule type" value="Genomic_DNA"/>
</dbReference>
<evidence type="ECO:0000313" key="2">
    <source>
        <dbReference type="EMBL" id="CAJ0580515.1"/>
    </source>
</evidence>
<feature type="domain" description="CHK kinase-like" evidence="1">
    <location>
        <begin position="125"/>
        <end position="316"/>
    </location>
</feature>
<dbReference type="InterPro" id="IPR012877">
    <property type="entry name" value="Dhs-27"/>
</dbReference>
<dbReference type="Pfam" id="PF07914">
    <property type="entry name" value="DUF1679"/>
    <property type="match status" value="1"/>
</dbReference>
<dbReference type="SUPFAM" id="SSF56112">
    <property type="entry name" value="Protein kinase-like (PK-like)"/>
    <property type="match status" value="1"/>
</dbReference>
<dbReference type="InterPro" id="IPR011009">
    <property type="entry name" value="Kinase-like_dom_sf"/>
</dbReference>
<dbReference type="PANTHER" id="PTHR23020">
    <property type="entry name" value="UNCHARACTERIZED NUCLEAR HORMONE RECEPTOR-RELATED"/>
    <property type="match status" value="1"/>
</dbReference>
<accession>A0AA36D426</accession>
<dbReference type="Gene3D" id="3.90.1200.10">
    <property type="match status" value="1"/>
</dbReference>
<sequence>MAGNGYLGTKVQISELEADLQKSLGPEFHLKESDLTEKANFDGNTSLMATFSWEGKKYLLKLPTWSKLVSLYGAGAADSMAGLVKLVHNREVDFFQAILPKIPRRIVTPQFVCAKKFEAGLDSAYLVMELANGKNPFTHEFAGIEATKKILDDLAALHAVDAHFTKEKHDHFFDASPAVMSILDIQLNKDALKSACDNLAAFLGDDSKQLFEQIFKLAAEDGLVSKDQLLGVPKKLGAVQSLIHADLWRCNVLWTDSTNGEHQLDAVLDWQGWRPGNPGEDLAKLYLFALENESRKEHWAELLHYYYNQYKQYHGEKTPAYTEAQIQKAFRLSLPACALIVLSYNPRNHENDIKKGLSEAEHASAKAKIQETIREIMTEVRDILEAQAREA</sequence>
<dbReference type="InterPro" id="IPR015897">
    <property type="entry name" value="CHK_kinase-like"/>
</dbReference>
<reference evidence="2" key="1">
    <citation type="submission" date="2023-06" db="EMBL/GenBank/DDBJ databases">
        <authorList>
            <person name="Delattre M."/>
        </authorList>
    </citation>
    <scope>NUCLEOTIDE SEQUENCE</scope>
    <source>
        <strain evidence="2">AF72</strain>
    </source>
</reference>
<gene>
    <name evidence="2" type="ORF">MSPICULIGERA_LOCUS18713</name>
</gene>
<organism evidence="2 3">
    <name type="scientific">Mesorhabditis spiculigera</name>
    <dbReference type="NCBI Taxonomy" id="96644"/>
    <lineage>
        <taxon>Eukaryota</taxon>
        <taxon>Metazoa</taxon>
        <taxon>Ecdysozoa</taxon>
        <taxon>Nematoda</taxon>
        <taxon>Chromadorea</taxon>
        <taxon>Rhabditida</taxon>
        <taxon>Rhabditina</taxon>
        <taxon>Rhabditomorpha</taxon>
        <taxon>Rhabditoidea</taxon>
        <taxon>Rhabditidae</taxon>
        <taxon>Mesorhabditinae</taxon>
        <taxon>Mesorhabditis</taxon>
    </lineage>
</organism>
<dbReference type="SMART" id="SM00587">
    <property type="entry name" value="CHK"/>
    <property type="match status" value="1"/>
</dbReference>
<dbReference type="AlphaFoldDB" id="A0AA36D426"/>
<keyword evidence="3" id="KW-1185">Reference proteome</keyword>
<evidence type="ECO:0000259" key="1">
    <source>
        <dbReference type="SMART" id="SM00587"/>
    </source>
</evidence>
<dbReference type="Proteomes" id="UP001177023">
    <property type="component" value="Unassembled WGS sequence"/>
</dbReference>
<dbReference type="PANTHER" id="PTHR23020:SF8">
    <property type="entry name" value="CHK KINASE-LIKE DOMAIN-CONTAINING PROTEIN"/>
    <property type="match status" value="1"/>
</dbReference>
<comment type="caution">
    <text evidence="2">The sequence shown here is derived from an EMBL/GenBank/DDBJ whole genome shotgun (WGS) entry which is preliminary data.</text>
</comment>
<proteinExistence type="predicted"/>
<protein>
    <recommendedName>
        <fullName evidence="1">CHK kinase-like domain-containing protein</fullName>
    </recommendedName>
</protein>